<keyword evidence="2" id="KW-0064">Aspartyl protease</keyword>
<sequence>IPRAEDSAELFAFTWKGQQLTWTRLPQGFPRSPTRTAGSAGVDVTTAASATIVDQKVHKVPLAVRGPLGDGLSALLVGRSSATSQELFVLVGVVDADFTGQIQAMIWTPSPPVFIPMGSRIAQLIPFRSLVPHAESNERGNGGFGSTGVHPSSNKN</sequence>
<dbReference type="SUPFAM" id="SSF56672">
    <property type="entry name" value="DNA/RNA polymerases"/>
    <property type="match status" value="1"/>
</dbReference>
<dbReference type="Gene3D" id="2.70.40.10">
    <property type="match status" value="1"/>
</dbReference>
<dbReference type="AlphaFoldDB" id="A0A8B9PL11"/>
<dbReference type="UniPathway" id="UPA00610">
    <property type="reaction ID" value="UER00666"/>
</dbReference>
<dbReference type="GO" id="GO:0006226">
    <property type="term" value="P:dUMP biosynthetic process"/>
    <property type="evidence" value="ECO:0007669"/>
    <property type="project" value="UniProtKB-UniPathway"/>
</dbReference>
<dbReference type="InterPro" id="IPR051592">
    <property type="entry name" value="HERV-K_Pro_peptidase_A2"/>
</dbReference>
<reference evidence="6" key="2">
    <citation type="submission" date="2025-09" db="UniProtKB">
        <authorList>
            <consortium name="Ensembl"/>
        </authorList>
    </citation>
    <scope>IDENTIFICATION</scope>
</reference>
<evidence type="ECO:0000313" key="6">
    <source>
        <dbReference type="Ensembl" id="ENSAOWP00000012369.1"/>
    </source>
</evidence>
<dbReference type="SUPFAM" id="SSF51283">
    <property type="entry name" value="dUTPase-like"/>
    <property type="match status" value="1"/>
</dbReference>
<evidence type="ECO:0000259" key="5">
    <source>
        <dbReference type="Pfam" id="PF00692"/>
    </source>
</evidence>
<dbReference type="PANTHER" id="PTHR19422:SF123">
    <property type="entry name" value="RT1 CLASS I, LOCUS CE15"/>
    <property type="match status" value="1"/>
</dbReference>
<keyword evidence="7" id="KW-1185">Reference proteome</keyword>
<evidence type="ECO:0000256" key="4">
    <source>
        <dbReference type="SAM" id="MobiDB-lite"/>
    </source>
</evidence>
<dbReference type="InterPro" id="IPR036157">
    <property type="entry name" value="dUTPase-like_sf"/>
</dbReference>
<evidence type="ECO:0000256" key="2">
    <source>
        <dbReference type="ARBA" id="ARBA00022750"/>
    </source>
</evidence>
<evidence type="ECO:0000313" key="7">
    <source>
        <dbReference type="Proteomes" id="UP000694424"/>
    </source>
</evidence>
<dbReference type="InterPro" id="IPR033704">
    <property type="entry name" value="dUTPase_trimeric"/>
</dbReference>
<proteinExistence type="predicted"/>
<feature type="domain" description="dUTPase-like" evidence="5">
    <location>
        <begin position="34"/>
        <end position="148"/>
    </location>
</feature>
<dbReference type="GO" id="GO:0006508">
    <property type="term" value="P:proteolysis"/>
    <property type="evidence" value="ECO:0007669"/>
    <property type="project" value="UniProtKB-KW"/>
</dbReference>
<evidence type="ECO:0000256" key="3">
    <source>
        <dbReference type="ARBA" id="ARBA00022801"/>
    </source>
</evidence>
<feature type="region of interest" description="Disordered" evidence="4">
    <location>
        <begin position="136"/>
        <end position="156"/>
    </location>
</feature>
<dbReference type="InterPro" id="IPR029054">
    <property type="entry name" value="dUTPase-like"/>
</dbReference>
<organism evidence="6 7">
    <name type="scientific">Apteryx owenii</name>
    <name type="common">Little spotted kiwi</name>
    <dbReference type="NCBI Taxonomy" id="8824"/>
    <lineage>
        <taxon>Eukaryota</taxon>
        <taxon>Metazoa</taxon>
        <taxon>Chordata</taxon>
        <taxon>Craniata</taxon>
        <taxon>Vertebrata</taxon>
        <taxon>Euteleostomi</taxon>
        <taxon>Archelosauria</taxon>
        <taxon>Archosauria</taxon>
        <taxon>Dinosauria</taxon>
        <taxon>Saurischia</taxon>
        <taxon>Theropoda</taxon>
        <taxon>Coelurosauria</taxon>
        <taxon>Aves</taxon>
        <taxon>Palaeognathae</taxon>
        <taxon>Apterygiformes</taxon>
        <taxon>Apterygidae</taxon>
        <taxon>Apteryx</taxon>
    </lineage>
</organism>
<reference evidence="6" key="1">
    <citation type="submission" date="2025-08" db="UniProtKB">
        <authorList>
            <consortium name="Ensembl"/>
        </authorList>
    </citation>
    <scope>IDENTIFICATION</scope>
</reference>
<name>A0A8B9PL11_APTOW</name>
<keyword evidence="1" id="KW-0645">Protease</keyword>
<accession>A0A8B9PL11</accession>
<dbReference type="InterPro" id="IPR043502">
    <property type="entry name" value="DNA/RNA_pol_sf"/>
</dbReference>
<dbReference type="Proteomes" id="UP000694424">
    <property type="component" value="Unplaced"/>
</dbReference>
<dbReference type="PANTHER" id="PTHR19422">
    <property type="entry name" value="GAG RETROVIRAL POLYPROTEIN"/>
    <property type="match status" value="1"/>
</dbReference>
<dbReference type="CDD" id="cd07557">
    <property type="entry name" value="trimeric_dUTPase"/>
    <property type="match status" value="1"/>
</dbReference>
<protein>
    <recommendedName>
        <fullName evidence="5">dUTPase-like domain-containing protein</fullName>
    </recommendedName>
</protein>
<keyword evidence="3" id="KW-0378">Hydrolase</keyword>
<dbReference type="Ensembl" id="ENSAOWT00000014062.1">
    <property type="protein sequence ID" value="ENSAOWP00000012369.1"/>
    <property type="gene ID" value="ENSAOWG00000008464.1"/>
</dbReference>
<dbReference type="GO" id="GO:0004190">
    <property type="term" value="F:aspartic-type endopeptidase activity"/>
    <property type="evidence" value="ECO:0007669"/>
    <property type="project" value="UniProtKB-KW"/>
</dbReference>
<evidence type="ECO:0000256" key="1">
    <source>
        <dbReference type="ARBA" id="ARBA00022670"/>
    </source>
</evidence>
<dbReference type="Pfam" id="PF00692">
    <property type="entry name" value="dUTPase"/>
    <property type="match status" value="1"/>
</dbReference>